<sequence>MSTSTAIHEAGHAVVAAVLGCDIEAVVGVPCTVDGEPAAGVCVHSGTSPFNGAVIGVAGPMAEAMAGYPPMPSQEDVAPITDENAARAIAEAKRILTANWKEVTTLAEVLDECGTAGNAAVQQIRRAFRRRRVKLVLPPAPRPMGAHDYTGAPIHTNYPFDQSRHKLHQKVWTKHFIH</sequence>
<dbReference type="InterPro" id="IPR037219">
    <property type="entry name" value="Peptidase_M41-like"/>
</dbReference>
<evidence type="ECO:0000313" key="2">
    <source>
        <dbReference type="Proteomes" id="UP000593765"/>
    </source>
</evidence>
<organism evidence="1 2">
    <name type="scientific">Humisphaera borealis</name>
    <dbReference type="NCBI Taxonomy" id="2807512"/>
    <lineage>
        <taxon>Bacteria</taxon>
        <taxon>Pseudomonadati</taxon>
        <taxon>Planctomycetota</taxon>
        <taxon>Phycisphaerae</taxon>
        <taxon>Tepidisphaerales</taxon>
        <taxon>Tepidisphaeraceae</taxon>
        <taxon>Humisphaera</taxon>
    </lineage>
</organism>
<proteinExistence type="predicted"/>
<dbReference type="KEGG" id="hbs:IPV69_06850"/>
<dbReference type="Proteomes" id="UP000593765">
    <property type="component" value="Chromosome"/>
</dbReference>
<protein>
    <recommendedName>
        <fullName evidence="3">Peptidase M41 domain-containing protein</fullName>
    </recommendedName>
</protein>
<gene>
    <name evidence="1" type="ORF">IPV69_06850</name>
</gene>
<dbReference type="GO" id="GO:0004222">
    <property type="term" value="F:metalloendopeptidase activity"/>
    <property type="evidence" value="ECO:0007669"/>
    <property type="project" value="InterPro"/>
</dbReference>
<dbReference type="EMBL" id="CP063458">
    <property type="protein sequence ID" value="QOV91072.1"/>
    <property type="molecule type" value="Genomic_DNA"/>
</dbReference>
<dbReference type="GO" id="GO:0005524">
    <property type="term" value="F:ATP binding"/>
    <property type="evidence" value="ECO:0007669"/>
    <property type="project" value="InterPro"/>
</dbReference>
<evidence type="ECO:0000313" key="1">
    <source>
        <dbReference type="EMBL" id="QOV91072.1"/>
    </source>
</evidence>
<evidence type="ECO:0008006" key="3">
    <source>
        <dbReference type="Google" id="ProtNLM"/>
    </source>
</evidence>
<dbReference type="SUPFAM" id="SSF140990">
    <property type="entry name" value="FtsH protease domain-like"/>
    <property type="match status" value="1"/>
</dbReference>
<dbReference type="AlphaFoldDB" id="A0A7M2X0W5"/>
<dbReference type="GO" id="GO:0006508">
    <property type="term" value="P:proteolysis"/>
    <property type="evidence" value="ECO:0007669"/>
    <property type="project" value="InterPro"/>
</dbReference>
<dbReference type="RefSeq" id="WP_206294191.1">
    <property type="nucleotide sequence ID" value="NZ_CP063458.1"/>
</dbReference>
<reference evidence="1 2" key="1">
    <citation type="submission" date="2020-10" db="EMBL/GenBank/DDBJ databases">
        <title>Wide distribution of Phycisphaera-like planctomycetes from WD2101 soil group in peatlands and genome analysis of the first cultivated representative.</title>
        <authorList>
            <person name="Dedysh S.N."/>
            <person name="Beletsky A.V."/>
            <person name="Ivanova A."/>
            <person name="Kulichevskaya I.S."/>
            <person name="Suzina N.E."/>
            <person name="Philippov D.A."/>
            <person name="Rakitin A.L."/>
            <person name="Mardanov A.V."/>
            <person name="Ravin N.V."/>
        </authorList>
    </citation>
    <scope>NUCLEOTIDE SEQUENCE [LARGE SCALE GENOMIC DNA]</scope>
    <source>
        <strain evidence="1 2">M1803</strain>
    </source>
</reference>
<keyword evidence="2" id="KW-1185">Reference proteome</keyword>
<dbReference type="GO" id="GO:0004176">
    <property type="term" value="F:ATP-dependent peptidase activity"/>
    <property type="evidence" value="ECO:0007669"/>
    <property type="project" value="InterPro"/>
</dbReference>
<name>A0A7M2X0W5_9BACT</name>
<accession>A0A7M2X0W5</accession>